<accession>A0A494XM91</accession>
<name>A0A494XM91_9BURK</name>
<evidence type="ECO:0000313" key="2">
    <source>
        <dbReference type="Proteomes" id="UP000280434"/>
    </source>
</evidence>
<dbReference type="AlphaFoldDB" id="A0A494XM91"/>
<dbReference type="EMBL" id="RBZV01000002">
    <property type="protein sequence ID" value="RKP50892.1"/>
    <property type="molecule type" value="Genomic_DNA"/>
</dbReference>
<evidence type="ECO:0000313" key="1">
    <source>
        <dbReference type="EMBL" id="RKP50892.1"/>
    </source>
</evidence>
<reference evidence="1 2" key="1">
    <citation type="submission" date="2018-10" db="EMBL/GenBank/DDBJ databases">
        <title>Paraburkholderia sp. 7MK8-2, isolated from soil.</title>
        <authorList>
            <person name="Gao Z.-H."/>
            <person name="Qiu L.-H."/>
        </authorList>
    </citation>
    <scope>NUCLEOTIDE SEQUENCE [LARGE SCALE GENOMIC DNA]</scope>
    <source>
        <strain evidence="1 2">7MK8-2</strain>
    </source>
</reference>
<proteinExistence type="predicted"/>
<sequence length="59" mass="6171">MFFAFRARCWLGPALTACHVCWTPLEGLYLAGQTTYPGFGVSTARLSGSFAAQAVAGAA</sequence>
<keyword evidence="2" id="KW-1185">Reference proteome</keyword>
<protein>
    <submittedName>
        <fullName evidence="1">Uncharacterized protein</fullName>
    </submittedName>
</protein>
<organism evidence="1 2">
    <name type="scientific">Trinickia fusca</name>
    <dbReference type="NCBI Taxonomy" id="2419777"/>
    <lineage>
        <taxon>Bacteria</taxon>
        <taxon>Pseudomonadati</taxon>
        <taxon>Pseudomonadota</taxon>
        <taxon>Betaproteobacteria</taxon>
        <taxon>Burkholderiales</taxon>
        <taxon>Burkholderiaceae</taxon>
        <taxon>Trinickia</taxon>
    </lineage>
</organism>
<gene>
    <name evidence="1" type="ORF">D7S89_07435</name>
</gene>
<comment type="caution">
    <text evidence="1">The sequence shown here is derived from an EMBL/GenBank/DDBJ whole genome shotgun (WGS) entry which is preliminary data.</text>
</comment>
<dbReference type="Proteomes" id="UP000280434">
    <property type="component" value="Unassembled WGS sequence"/>
</dbReference>